<dbReference type="InterPro" id="IPR012337">
    <property type="entry name" value="RNaseH-like_sf"/>
</dbReference>
<reference evidence="3" key="1">
    <citation type="submission" date="2017-06" db="EMBL/GenBank/DDBJ databases">
        <title>Genome analysis of Fimbriiglobus ruber SP5, the first member of the order Planctomycetales with confirmed chitinolytic capability.</title>
        <authorList>
            <person name="Ravin N.V."/>
            <person name="Rakitin A.L."/>
            <person name="Ivanova A.A."/>
            <person name="Beletsky A.V."/>
            <person name="Kulichevskaya I.S."/>
            <person name="Mardanov A.V."/>
            <person name="Dedysh S.N."/>
        </authorList>
    </citation>
    <scope>NUCLEOTIDE SEQUENCE [LARGE SCALE GENOMIC DNA]</scope>
    <source>
        <strain evidence="3">SP5</strain>
    </source>
</reference>
<dbReference type="AlphaFoldDB" id="A0A225DV58"/>
<dbReference type="EMBL" id="NIDE01000007">
    <property type="protein sequence ID" value="OWK41049.1"/>
    <property type="molecule type" value="Genomic_DNA"/>
</dbReference>
<comment type="caution">
    <text evidence="2">The sequence shown here is derived from an EMBL/GenBank/DDBJ whole genome shotgun (WGS) entry which is preliminary data.</text>
</comment>
<dbReference type="OrthoDB" id="152114at2"/>
<protein>
    <recommendedName>
        <fullName evidence="4">Transposase IS4-like domain-containing protein</fullName>
    </recommendedName>
</protein>
<feature type="transmembrane region" description="Helical" evidence="1">
    <location>
        <begin position="37"/>
        <end position="59"/>
    </location>
</feature>
<keyword evidence="1" id="KW-0812">Transmembrane</keyword>
<evidence type="ECO:0008006" key="4">
    <source>
        <dbReference type="Google" id="ProtNLM"/>
    </source>
</evidence>
<organism evidence="2 3">
    <name type="scientific">Fimbriiglobus ruber</name>
    <dbReference type="NCBI Taxonomy" id="1908690"/>
    <lineage>
        <taxon>Bacteria</taxon>
        <taxon>Pseudomonadati</taxon>
        <taxon>Planctomycetota</taxon>
        <taxon>Planctomycetia</taxon>
        <taxon>Gemmatales</taxon>
        <taxon>Gemmataceae</taxon>
        <taxon>Fimbriiglobus</taxon>
    </lineage>
</organism>
<feature type="transmembrane region" description="Helical" evidence="1">
    <location>
        <begin position="344"/>
        <end position="364"/>
    </location>
</feature>
<dbReference type="Proteomes" id="UP000214646">
    <property type="component" value="Unassembled WGS sequence"/>
</dbReference>
<evidence type="ECO:0000313" key="3">
    <source>
        <dbReference type="Proteomes" id="UP000214646"/>
    </source>
</evidence>
<accession>A0A225DV58</accession>
<gene>
    <name evidence="2" type="ORF">FRUB_04941</name>
</gene>
<keyword evidence="1" id="KW-0472">Membrane</keyword>
<keyword evidence="1" id="KW-1133">Transmembrane helix</keyword>
<sequence length="392" mass="43880">MPRSTQLYTWTERVATQFPDLPKHQAAAVAEWSFGMVLAHASALTAVAVALAAVLGQAVNTVRQRLRERYQPAGRKAGRGRTEFDPAIYCRPLIRWITTGWTEMRVVIALDVTNLGDRFHVRTAGIVYRGCAIPVAWAVLPADTKDPWNPHWERLLDRVSAGLGKGWTVLVLTDRGLESADLFRMITARQWHPLMRVKTVGSFRPSGWHAFRPLRSFAAREGTRFAATGTAYQTAPLECTLLACRVAGCADPWLLWTDLPVGAADPCWYAFRAWIEQGFQVIKRGGWQWQRTRITDPDWVARVWVVVAVATLWLVEVGGLAEFEPRPETVPAFRTTGRPRIHRLFRIGLGLILAGLLCGTVPTGRLEPEPWPDPVPIPALSEAEFMAQMTYP</sequence>
<keyword evidence="3" id="KW-1185">Reference proteome</keyword>
<name>A0A225DV58_9BACT</name>
<dbReference type="RefSeq" id="WP_088256005.1">
    <property type="nucleotide sequence ID" value="NZ_NIDE01000007.1"/>
</dbReference>
<evidence type="ECO:0000313" key="2">
    <source>
        <dbReference type="EMBL" id="OWK41049.1"/>
    </source>
</evidence>
<proteinExistence type="predicted"/>
<dbReference type="SUPFAM" id="SSF53098">
    <property type="entry name" value="Ribonuclease H-like"/>
    <property type="match status" value="1"/>
</dbReference>
<evidence type="ECO:0000256" key="1">
    <source>
        <dbReference type="SAM" id="Phobius"/>
    </source>
</evidence>